<dbReference type="PANTHER" id="PTHR23344:SF50">
    <property type="entry name" value="GP-PDE DOMAIN-CONTAINING PROTEIN"/>
    <property type="match status" value="1"/>
</dbReference>
<name>A0ABQ9F379_TEGGR</name>
<keyword evidence="2" id="KW-1133">Transmembrane helix</keyword>
<evidence type="ECO:0000313" key="3">
    <source>
        <dbReference type="EMBL" id="KAJ8310682.1"/>
    </source>
</evidence>
<evidence type="ECO:0000256" key="2">
    <source>
        <dbReference type="SAM" id="Phobius"/>
    </source>
</evidence>
<keyword evidence="1" id="KW-0378">Hydrolase</keyword>
<proteinExistence type="predicted"/>
<comment type="caution">
    <text evidence="3">The sequence shown here is derived from an EMBL/GenBank/DDBJ whole genome shotgun (WGS) entry which is preliminary data.</text>
</comment>
<accession>A0ABQ9F379</accession>
<gene>
    <name evidence="3" type="ORF">KUTeg_012547</name>
</gene>
<feature type="transmembrane region" description="Helical" evidence="2">
    <location>
        <begin position="65"/>
        <end position="92"/>
    </location>
</feature>
<evidence type="ECO:0000256" key="1">
    <source>
        <dbReference type="ARBA" id="ARBA00022801"/>
    </source>
</evidence>
<sequence length="171" mass="19941">MVTHAKLQYYRHNYGLVCMTGLLGCRWHRYKQSTQDSRKRDLLAFTLLLLTFLFIYGHFKQWIHSYTILLAVICVIFSYLCIVMLLSLCHILHGHQLFIHPCHVVIVGLICGLCVALTVVIQEIWKTEWDVIWLSLLITGPFLQLGAVVFMTALTWVIVRQWFTLNNLCKC</sequence>
<dbReference type="EMBL" id="JARBDR010000640">
    <property type="protein sequence ID" value="KAJ8310682.1"/>
    <property type="molecule type" value="Genomic_DNA"/>
</dbReference>
<keyword evidence="2" id="KW-0812">Transmembrane</keyword>
<feature type="transmembrane region" description="Helical" evidence="2">
    <location>
        <begin position="131"/>
        <end position="159"/>
    </location>
</feature>
<dbReference type="PANTHER" id="PTHR23344">
    <property type="entry name" value="GLYCEROPHOSPHORYL DIESTER PHOSPHODIESTERASE"/>
    <property type="match status" value="1"/>
</dbReference>
<evidence type="ECO:0000313" key="4">
    <source>
        <dbReference type="Proteomes" id="UP001217089"/>
    </source>
</evidence>
<organism evidence="3 4">
    <name type="scientific">Tegillarca granosa</name>
    <name type="common">Malaysian cockle</name>
    <name type="synonym">Anadara granosa</name>
    <dbReference type="NCBI Taxonomy" id="220873"/>
    <lineage>
        <taxon>Eukaryota</taxon>
        <taxon>Metazoa</taxon>
        <taxon>Spiralia</taxon>
        <taxon>Lophotrochozoa</taxon>
        <taxon>Mollusca</taxon>
        <taxon>Bivalvia</taxon>
        <taxon>Autobranchia</taxon>
        <taxon>Pteriomorphia</taxon>
        <taxon>Arcoida</taxon>
        <taxon>Arcoidea</taxon>
        <taxon>Arcidae</taxon>
        <taxon>Tegillarca</taxon>
    </lineage>
</organism>
<protein>
    <submittedName>
        <fullName evidence="3">Uncharacterized protein</fullName>
    </submittedName>
</protein>
<dbReference type="Proteomes" id="UP001217089">
    <property type="component" value="Unassembled WGS sequence"/>
</dbReference>
<keyword evidence="2" id="KW-0472">Membrane</keyword>
<reference evidence="3 4" key="1">
    <citation type="submission" date="2022-12" db="EMBL/GenBank/DDBJ databases">
        <title>Chromosome-level genome of Tegillarca granosa.</title>
        <authorList>
            <person name="Kim J."/>
        </authorList>
    </citation>
    <scope>NUCLEOTIDE SEQUENCE [LARGE SCALE GENOMIC DNA]</scope>
    <source>
        <strain evidence="3">Teg-2019</strain>
        <tissue evidence="3">Adductor muscle</tissue>
    </source>
</reference>
<keyword evidence="4" id="KW-1185">Reference proteome</keyword>
<feature type="transmembrane region" description="Helical" evidence="2">
    <location>
        <begin position="42"/>
        <end position="59"/>
    </location>
</feature>
<dbReference type="PROSITE" id="PS51257">
    <property type="entry name" value="PROKAR_LIPOPROTEIN"/>
    <property type="match status" value="1"/>
</dbReference>
<feature type="transmembrane region" description="Helical" evidence="2">
    <location>
        <begin position="104"/>
        <end position="125"/>
    </location>
</feature>